<organism evidence="1 2">
    <name type="scientific">Actinomyces bouchesdurhonensis</name>
    <dbReference type="NCBI Taxonomy" id="1852361"/>
    <lineage>
        <taxon>Bacteria</taxon>
        <taxon>Bacillati</taxon>
        <taxon>Actinomycetota</taxon>
        <taxon>Actinomycetes</taxon>
        <taxon>Actinomycetales</taxon>
        <taxon>Actinomycetaceae</taxon>
        <taxon>Actinomyces</taxon>
    </lineage>
</organism>
<protein>
    <submittedName>
        <fullName evidence="1">WXG100 family type VII secretion target</fullName>
    </submittedName>
</protein>
<gene>
    <name evidence="1" type="ORF">HXK09_09150</name>
</gene>
<reference evidence="1" key="1">
    <citation type="submission" date="2020-04" db="EMBL/GenBank/DDBJ databases">
        <title>Deep metagenomics examines the oral microbiome during advanced dental caries in children, revealing novel taxa and co-occurrences with host molecules.</title>
        <authorList>
            <person name="Baker J.L."/>
            <person name="Morton J.T."/>
            <person name="Dinis M."/>
            <person name="Alvarez R."/>
            <person name="Tran N.C."/>
            <person name="Knight R."/>
            <person name="Edlund A."/>
        </authorList>
    </citation>
    <scope>NUCLEOTIDE SEQUENCE</scope>
    <source>
        <strain evidence="1">JCVI_30_bin.13</strain>
    </source>
</reference>
<comment type="caution">
    <text evidence="1">The sequence shown here is derived from an EMBL/GenBank/DDBJ whole genome shotgun (WGS) entry which is preliminary data.</text>
</comment>
<evidence type="ECO:0000313" key="1">
    <source>
        <dbReference type="EMBL" id="MBF0967291.1"/>
    </source>
</evidence>
<dbReference type="AlphaFoldDB" id="A0A929RS11"/>
<proteinExistence type="predicted"/>
<dbReference type="InterPro" id="IPR010310">
    <property type="entry name" value="T7SS_ESAT-6-like"/>
</dbReference>
<sequence length="113" mass="12153">MRLFPDDLGGKMTDQKALDGALLKGAQTIEEAQQQIQSELSGLQSKLAGIGSSWQGEAASAFTSVMSKWDTEARKVTDALTELHSAMRSSDTKMKANEAEQAATMNKYGAQLL</sequence>
<dbReference type="SUPFAM" id="SSF140453">
    <property type="entry name" value="EsxAB dimer-like"/>
    <property type="match status" value="1"/>
</dbReference>
<evidence type="ECO:0000313" key="2">
    <source>
        <dbReference type="Proteomes" id="UP000759246"/>
    </source>
</evidence>
<accession>A0A929RS11</accession>
<dbReference type="OrthoDB" id="3253863at2"/>
<dbReference type="Proteomes" id="UP000759246">
    <property type="component" value="Unassembled WGS sequence"/>
</dbReference>
<dbReference type="Gene3D" id="1.10.287.1060">
    <property type="entry name" value="ESAT-6-like"/>
    <property type="match status" value="1"/>
</dbReference>
<name>A0A929RS11_9ACTO</name>
<dbReference type="Pfam" id="PF06013">
    <property type="entry name" value="WXG100"/>
    <property type="match status" value="1"/>
</dbReference>
<dbReference type="InterPro" id="IPR036689">
    <property type="entry name" value="ESAT-6-like_sf"/>
</dbReference>
<dbReference type="EMBL" id="JABZGF010000396">
    <property type="protein sequence ID" value="MBF0967291.1"/>
    <property type="molecule type" value="Genomic_DNA"/>
</dbReference>
<dbReference type="NCBIfam" id="TIGR03930">
    <property type="entry name" value="WXG100_ESAT6"/>
    <property type="match status" value="1"/>
</dbReference>